<dbReference type="SUPFAM" id="SSF53639">
    <property type="entry name" value="AraD/HMP-PK domain-like"/>
    <property type="match status" value="1"/>
</dbReference>
<organism evidence="5 6">
    <name type="scientific">Streptomyces durbertensis</name>
    <dbReference type="NCBI Taxonomy" id="2448886"/>
    <lineage>
        <taxon>Bacteria</taxon>
        <taxon>Bacillati</taxon>
        <taxon>Actinomycetota</taxon>
        <taxon>Actinomycetes</taxon>
        <taxon>Kitasatosporales</taxon>
        <taxon>Streptomycetaceae</taxon>
        <taxon>Streptomyces</taxon>
    </lineage>
</organism>
<keyword evidence="6" id="KW-1185">Reference proteome</keyword>
<dbReference type="PANTHER" id="PTHR22789">
    <property type="entry name" value="FUCULOSE PHOSPHATE ALDOLASE"/>
    <property type="match status" value="1"/>
</dbReference>
<dbReference type="InterPro" id="IPR036409">
    <property type="entry name" value="Aldolase_II/adducin_N_sf"/>
</dbReference>
<proteinExistence type="predicted"/>
<evidence type="ECO:0000256" key="1">
    <source>
        <dbReference type="ARBA" id="ARBA00022723"/>
    </source>
</evidence>
<dbReference type="EMBL" id="WMLF01000005">
    <property type="protein sequence ID" value="MBB1242118.1"/>
    <property type="molecule type" value="Genomic_DNA"/>
</dbReference>
<name>A0ABR6E9V2_9ACTN</name>
<evidence type="ECO:0000313" key="6">
    <source>
        <dbReference type="Proteomes" id="UP000766698"/>
    </source>
</evidence>
<dbReference type="Proteomes" id="UP000766698">
    <property type="component" value="Unassembled WGS sequence"/>
</dbReference>
<accession>A0ABR6E9V2</accession>
<comment type="caution">
    <text evidence="5">The sequence shown here is derived from an EMBL/GenBank/DDBJ whole genome shotgun (WGS) entry which is preliminary data.</text>
</comment>
<dbReference type="Gene3D" id="3.40.225.10">
    <property type="entry name" value="Class II aldolase/adducin N-terminal domain"/>
    <property type="match status" value="1"/>
</dbReference>
<evidence type="ECO:0000313" key="5">
    <source>
        <dbReference type="EMBL" id="MBB1242118.1"/>
    </source>
</evidence>
<dbReference type="SMART" id="SM01007">
    <property type="entry name" value="Aldolase_II"/>
    <property type="match status" value="1"/>
</dbReference>
<evidence type="ECO:0000256" key="2">
    <source>
        <dbReference type="ARBA" id="ARBA00023239"/>
    </source>
</evidence>
<dbReference type="InterPro" id="IPR001303">
    <property type="entry name" value="Aldolase_II/adducin_N"/>
</dbReference>
<protein>
    <submittedName>
        <fullName evidence="5">Class II aldolase/adducin family protein</fullName>
    </submittedName>
</protein>
<dbReference type="InterPro" id="IPR050197">
    <property type="entry name" value="Aldolase_class_II_sugar_metab"/>
</dbReference>
<gene>
    <name evidence="5" type="ORF">GL263_00775</name>
</gene>
<sequence>MNWDGRSGVSVRRRVCLRLADGPYLEVTGGFPVVHPPFGEILVTPVRSTERGAAKGRPGGTGPVRPTRGFPNGGCPEDDEGANRRAAGAPSEEHRAAWSHLVATARRTVADGLVVGTSGNVSLRLADTVLVTPSGVPYDRLGPDDLCAVDLDGTRLSGEAPPTSELPLHLAVYRATDARAIVHTHAVHATAVSTLVTELPPIHYQTAALGGPVRVAPYACFGSPELARATVAALRDRAACLLANHGTVALGADLDQALERTAQLEWMCRVWLAARSVPGLTPGVLGSAELAEAAERFRGYGRHPDDPAR</sequence>
<feature type="domain" description="Class II aldolase/adducin N-terminal" evidence="4">
    <location>
        <begin position="99"/>
        <end position="272"/>
    </location>
</feature>
<feature type="region of interest" description="Disordered" evidence="3">
    <location>
        <begin position="49"/>
        <end position="91"/>
    </location>
</feature>
<dbReference type="Pfam" id="PF00596">
    <property type="entry name" value="Aldolase_II"/>
    <property type="match status" value="1"/>
</dbReference>
<reference evidence="6" key="1">
    <citation type="journal article" date="2020" name="Syst. Appl. Microbiol.">
        <title>Streptomyces alkaliterrae sp. nov., isolated from an alkaline soil, and emended descriptions of Streptomyces alkaliphilus, Streptomyces calidiresistens and Streptomyces durbertensis.</title>
        <authorList>
            <person name="Swiecimska M."/>
            <person name="Golinska P."/>
            <person name="Nouioui I."/>
            <person name="Wypij M."/>
            <person name="Rai M."/>
            <person name="Sangal V."/>
            <person name="Goodfellow M."/>
        </authorList>
    </citation>
    <scope>NUCLEOTIDE SEQUENCE [LARGE SCALE GENOMIC DNA]</scope>
    <source>
        <strain evidence="6">DSM 104538</strain>
    </source>
</reference>
<dbReference type="PANTHER" id="PTHR22789:SF0">
    <property type="entry name" value="3-OXO-TETRONATE 4-PHOSPHATE DECARBOXYLASE-RELATED"/>
    <property type="match status" value="1"/>
</dbReference>
<keyword evidence="2" id="KW-0456">Lyase</keyword>
<keyword evidence="1" id="KW-0479">Metal-binding</keyword>
<evidence type="ECO:0000256" key="3">
    <source>
        <dbReference type="SAM" id="MobiDB-lite"/>
    </source>
</evidence>
<evidence type="ECO:0000259" key="4">
    <source>
        <dbReference type="SMART" id="SM01007"/>
    </source>
</evidence>